<feature type="transmembrane region" description="Helical" evidence="1">
    <location>
        <begin position="86"/>
        <end position="104"/>
    </location>
</feature>
<accession>A0A5A8F094</accession>
<evidence type="ECO:0000313" key="2">
    <source>
        <dbReference type="EMBL" id="KAA0257222.1"/>
    </source>
</evidence>
<keyword evidence="1" id="KW-1133">Transmembrane helix</keyword>
<dbReference type="Pfam" id="PF11351">
    <property type="entry name" value="GTA_holin_3TM"/>
    <property type="match status" value="1"/>
</dbReference>
<organism evidence="2 3">
    <name type="scientific">Deferribacter autotrophicus</name>
    <dbReference type="NCBI Taxonomy" id="500465"/>
    <lineage>
        <taxon>Bacteria</taxon>
        <taxon>Pseudomonadati</taxon>
        <taxon>Deferribacterota</taxon>
        <taxon>Deferribacteres</taxon>
        <taxon>Deferribacterales</taxon>
        <taxon>Deferribacteraceae</taxon>
        <taxon>Deferribacter</taxon>
    </lineage>
</organism>
<proteinExistence type="predicted"/>
<dbReference type="EMBL" id="VFJB01000009">
    <property type="protein sequence ID" value="KAA0257222.1"/>
    <property type="molecule type" value="Genomic_DNA"/>
</dbReference>
<dbReference type="RefSeq" id="WP_149267363.1">
    <property type="nucleotide sequence ID" value="NZ_VFJB01000009.1"/>
</dbReference>
<gene>
    <name evidence="2" type="ORF">FHQ18_11700</name>
</gene>
<comment type="caution">
    <text evidence="2">The sequence shown here is derived from an EMBL/GenBank/DDBJ whole genome shotgun (WGS) entry which is preliminary data.</text>
</comment>
<keyword evidence="1" id="KW-0812">Transmembrane</keyword>
<dbReference type="OrthoDB" id="9130887at2"/>
<dbReference type="Proteomes" id="UP000322876">
    <property type="component" value="Unassembled WGS sequence"/>
</dbReference>
<evidence type="ECO:0000313" key="3">
    <source>
        <dbReference type="Proteomes" id="UP000322876"/>
    </source>
</evidence>
<sequence>MPILATLLPAAISAVKGLLKEKSPELANAVEKIIETPEAKLKLEELAIEKLKLEQNIEKWELEDRQSARELAKVDMASDSWLSKNVRPLILIFLTGMFVVAFFMSSQNKYEMEMINTFKSLLAWVYTFYFGGRSVEKVIKILKG</sequence>
<keyword evidence="1" id="KW-0472">Membrane</keyword>
<protein>
    <submittedName>
        <fullName evidence="2">Uncharacterized protein</fullName>
    </submittedName>
</protein>
<evidence type="ECO:0000256" key="1">
    <source>
        <dbReference type="SAM" id="Phobius"/>
    </source>
</evidence>
<dbReference type="InterPro" id="IPR021497">
    <property type="entry name" value="GTA_holin_3TM"/>
</dbReference>
<dbReference type="AlphaFoldDB" id="A0A5A8F094"/>
<keyword evidence="3" id="KW-1185">Reference proteome</keyword>
<name>A0A5A8F094_9BACT</name>
<reference evidence="2 3" key="1">
    <citation type="submission" date="2019-06" db="EMBL/GenBank/DDBJ databases">
        <title>Genomic insights into carbon and energy metabolism of Deferribacter autotrophicus revealed new metabolic traits in the phylum Deferribacteres.</title>
        <authorList>
            <person name="Slobodkin A.I."/>
            <person name="Slobodkina G.B."/>
            <person name="Allioux M."/>
            <person name="Alain K."/>
            <person name="Jebbar M."/>
            <person name="Shadrin V."/>
            <person name="Kublanov I.V."/>
            <person name="Toshchakov S.V."/>
            <person name="Bonch-Osmolovskaya E.A."/>
        </authorList>
    </citation>
    <scope>NUCLEOTIDE SEQUENCE [LARGE SCALE GENOMIC DNA]</scope>
    <source>
        <strain evidence="2 3">SL50</strain>
    </source>
</reference>